<keyword evidence="3" id="KW-1185">Reference proteome</keyword>
<evidence type="ECO:0000256" key="1">
    <source>
        <dbReference type="SAM" id="Phobius"/>
    </source>
</evidence>
<keyword evidence="1" id="KW-0472">Membrane</keyword>
<feature type="transmembrane region" description="Helical" evidence="1">
    <location>
        <begin position="100"/>
        <end position="121"/>
    </location>
</feature>
<sequence length="188" mass="19959">MEVVSAEDRILRLVRAAVFATVCVVISSAGHTFAGGAPIRPDMVVMGTLGALGLAYTLNGRERGPEVVLAASMGAQIALHELFAATSVPMTVVAGPRHGHLTFGMTLLHLTLAAITGWWLYRGESAAWLMLRLWRMPFPALSWLLPCVATAFLPPPSPLGAGEPWLCPVADILPALHRRGPPVRPTAG</sequence>
<feature type="transmembrane region" description="Helical" evidence="1">
    <location>
        <begin position="133"/>
        <end position="153"/>
    </location>
</feature>
<reference evidence="2" key="1">
    <citation type="journal article" date="2014" name="Int. J. Syst. Evol. Microbiol.">
        <title>Complete genome sequence of Corynebacterium casei LMG S-19264T (=DSM 44701T), isolated from a smear-ripened cheese.</title>
        <authorList>
            <consortium name="US DOE Joint Genome Institute (JGI-PGF)"/>
            <person name="Walter F."/>
            <person name="Albersmeier A."/>
            <person name="Kalinowski J."/>
            <person name="Ruckert C."/>
        </authorList>
    </citation>
    <scope>NUCLEOTIDE SEQUENCE</scope>
    <source>
        <strain evidence="2">JCM 13064</strain>
    </source>
</reference>
<dbReference type="Proteomes" id="UP000645217">
    <property type="component" value="Unassembled WGS sequence"/>
</dbReference>
<feature type="transmembrane region" description="Helical" evidence="1">
    <location>
        <begin position="12"/>
        <end position="31"/>
    </location>
</feature>
<evidence type="ECO:0000313" key="2">
    <source>
        <dbReference type="EMBL" id="GGK74726.1"/>
    </source>
</evidence>
<name>A0A917VGD6_9ACTN</name>
<dbReference type="AlphaFoldDB" id="A0A917VGD6"/>
<evidence type="ECO:0000313" key="3">
    <source>
        <dbReference type="Proteomes" id="UP000645217"/>
    </source>
</evidence>
<dbReference type="EMBL" id="BMNT01000007">
    <property type="protein sequence ID" value="GGK74726.1"/>
    <property type="molecule type" value="Genomic_DNA"/>
</dbReference>
<accession>A0A917VGD6</accession>
<comment type="caution">
    <text evidence="2">The sequence shown here is derived from an EMBL/GenBank/DDBJ whole genome shotgun (WGS) entry which is preliminary data.</text>
</comment>
<protein>
    <submittedName>
        <fullName evidence="2">Uncharacterized protein</fullName>
    </submittedName>
</protein>
<organism evidence="2 3">
    <name type="scientific">Sphaerisporangium melleum</name>
    <dbReference type="NCBI Taxonomy" id="321316"/>
    <lineage>
        <taxon>Bacteria</taxon>
        <taxon>Bacillati</taxon>
        <taxon>Actinomycetota</taxon>
        <taxon>Actinomycetes</taxon>
        <taxon>Streptosporangiales</taxon>
        <taxon>Streptosporangiaceae</taxon>
        <taxon>Sphaerisporangium</taxon>
    </lineage>
</organism>
<keyword evidence="1" id="KW-0812">Transmembrane</keyword>
<reference evidence="2" key="2">
    <citation type="submission" date="2020-09" db="EMBL/GenBank/DDBJ databases">
        <authorList>
            <person name="Sun Q."/>
            <person name="Ohkuma M."/>
        </authorList>
    </citation>
    <scope>NUCLEOTIDE SEQUENCE</scope>
    <source>
        <strain evidence="2">JCM 13064</strain>
    </source>
</reference>
<proteinExistence type="predicted"/>
<keyword evidence="1" id="KW-1133">Transmembrane helix</keyword>
<gene>
    <name evidence="2" type="ORF">GCM10007964_16970</name>
</gene>
<dbReference type="RefSeq" id="WP_189162376.1">
    <property type="nucleotide sequence ID" value="NZ_BOOT01000022.1"/>
</dbReference>